<keyword evidence="2" id="KW-0963">Cytoplasm</keyword>
<protein>
    <recommendedName>
        <fullName evidence="8">GID complex catalytic subunit 2</fullName>
    </recommendedName>
    <alternativeName>
        <fullName evidence="7">Glucose-induced degradation protein 2</fullName>
    </alternativeName>
</protein>
<dbReference type="PANTHER" id="PTHR12170:SF3">
    <property type="entry name" value="GH10162P"/>
    <property type="match status" value="1"/>
</dbReference>
<evidence type="ECO:0000256" key="6">
    <source>
        <dbReference type="ARBA" id="ARBA00061136"/>
    </source>
</evidence>
<feature type="domain" description="RING-Gid-type" evidence="11">
    <location>
        <begin position="451"/>
        <end position="493"/>
    </location>
</feature>
<dbReference type="InParanoid" id="A0A066V8S6"/>
<comment type="subcellular location">
    <subcellularLocation>
        <location evidence="1">Cytoplasm</location>
    </subcellularLocation>
</comment>
<dbReference type="InterPro" id="IPR045098">
    <property type="entry name" value="Fyv10_fam"/>
</dbReference>
<dbReference type="GO" id="GO:0061630">
    <property type="term" value="F:ubiquitin protein ligase activity"/>
    <property type="evidence" value="ECO:0007669"/>
    <property type="project" value="InterPro"/>
</dbReference>
<evidence type="ECO:0000256" key="8">
    <source>
        <dbReference type="ARBA" id="ARBA00080744"/>
    </source>
</evidence>
<dbReference type="GO" id="GO:0005634">
    <property type="term" value="C:nucleus"/>
    <property type="evidence" value="ECO:0007669"/>
    <property type="project" value="TreeGrafter"/>
</dbReference>
<evidence type="ECO:0000256" key="3">
    <source>
        <dbReference type="ARBA" id="ARBA00022723"/>
    </source>
</evidence>
<dbReference type="PROSITE" id="PS50896">
    <property type="entry name" value="LISH"/>
    <property type="match status" value="1"/>
</dbReference>
<comment type="caution">
    <text evidence="12">The sequence shown here is derived from an EMBL/GenBank/DDBJ whole genome shotgun (WGS) entry which is preliminary data.</text>
</comment>
<evidence type="ECO:0000259" key="11">
    <source>
        <dbReference type="PROSITE" id="PS51867"/>
    </source>
</evidence>
<feature type="region of interest" description="Disordered" evidence="10">
    <location>
        <begin position="1"/>
        <end position="33"/>
    </location>
</feature>
<dbReference type="InterPro" id="IPR044063">
    <property type="entry name" value="ZF_RING_GID"/>
</dbReference>
<dbReference type="FunFam" id="3.30.40.10:FF:000143">
    <property type="entry name" value="Regulator of gluconeogenesis Rmd5"/>
    <property type="match status" value="1"/>
</dbReference>
<feature type="region of interest" description="Disordered" evidence="10">
    <location>
        <begin position="51"/>
        <end position="70"/>
    </location>
</feature>
<dbReference type="AlphaFoldDB" id="A0A066V8S6"/>
<dbReference type="Proteomes" id="UP000027361">
    <property type="component" value="Unassembled WGS sequence"/>
</dbReference>
<dbReference type="InterPro" id="IPR013083">
    <property type="entry name" value="Znf_RING/FYVE/PHD"/>
</dbReference>
<dbReference type="OMA" id="LIRECKM"/>
<proteinExistence type="inferred from homology"/>
<dbReference type="Pfam" id="PF13445">
    <property type="entry name" value="zf-RING_UBOX"/>
    <property type="match status" value="1"/>
</dbReference>
<evidence type="ECO:0000256" key="2">
    <source>
        <dbReference type="ARBA" id="ARBA00022490"/>
    </source>
</evidence>
<dbReference type="InterPro" id="IPR024964">
    <property type="entry name" value="CTLH/CRA"/>
</dbReference>
<dbReference type="GO" id="GO:0005737">
    <property type="term" value="C:cytoplasm"/>
    <property type="evidence" value="ECO:0007669"/>
    <property type="project" value="UniProtKB-SubCell"/>
</dbReference>
<keyword evidence="5" id="KW-0862">Zinc</keyword>
<reference evidence="12 13" key="1">
    <citation type="submission" date="2014-05" db="EMBL/GenBank/DDBJ databases">
        <title>Draft genome sequence of a rare smut relative, Tilletiaria anomala UBC 951.</title>
        <authorList>
            <consortium name="DOE Joint Genome Institute"/>
            <person name="Toome M."/>
            <person name="Kuo A."/>
            <person name="Henrissat B."/>
            <person name="Lipzen A."/>
            <person name="Tritt A."/>
            <person name="Yoshinaga Y."/>
            <person name="Zane M."/>
            <person name="Barry K."/>
            <person name="Grigoriev I.V."/>
            <person name="Spatafora J.W."/>
            <person name="Aimea M.C."/>
        </authorList>
    </citation>
    <scope>NUCLEOTIDE SEQUENCE [LARGE SCALE GENOMIC DNA]</scope>
    <source>
        <strain evidence="12 13">UBC 951</strain>
    </source>
</reference>
<dbReference type="InterPro" id="IPR027370">
    <property type="entry name" value="Znf-RING_euk"/>
</dbReference>
<dbReference type="PANTHER" id="PTHR12170">
    <property type="entry name" value="MACROPHAGE ERYTHROBLAST ATTACHER-RELATED"/>
    <property type="match status" value="1"/>
</dbReference>
<feature type="zinc finger region" description="RING-Gid-type" evidence="9">
    <location>
        <begin position="451"/>
        <end position="493"/>
    </location>
</feature>
<keyword evidence="4 9" id="KW-0863">Zinc-finger</keyword>
<evidence type="ECO:0000256" key="10">
    <source>
        <dbReference type="SAM" id="MobiDB-lite"/>
    </source>
</evidence>
<evidence type="ECO:0000256" key="4">
    <source>
        <dbReference type="ARBA" id="ARBA00022771"/>
    </source>
</evidence>
<dbReference type="GeneID" id="25262677"/>
<dbReference type="OrthoDB" id="1933281at2759"/>
<evidence type="ECO:0000256" key="1">
    <source>
        <dbReference type="ARBA" id="ARBA00004496"/>
    </source>
</evidence>
<feature type="compositionally biased region" description="Basic and acidic residues" evidence="10">
    <location>
        <begin position="1"/>
        <end position="10"/>
    </location>
</feature>
<dbReference type="Pfam" id="PF10607">
    <property type="entry name" value="CTLH"/>
    <property type="match status" value="1"/>
</dbReference>
<dbReference type="EMBL" id="JMSN01000123">
    <property type="protein sequence ID" value="KDN38152.1"/>
    <property type="molecule type" value="Genomic_DNA"/>
</dbReference>
<dbReference type="RefSeq" id="XP_013240622.1">
    <property type="nucleotide sequence ID" value="XM_013385168.1"/>
</dbReference>
<dbReference type="PROSITE" id="PS51867">
    <property type="entry name" value="ZF_RING_GID"/>
    <property type="match status" value="1"/>
</dbReference>
<dbReference type="STRING" id="1037660.A0A066V8S6"/>
<gene>
    <name evidence="12" type="ORF">K437DRAFT_228760</name>
</gene>
<dbReference type="HOGENOM" id="CLU_020227_0_0_1"/>
<dbReference type="CDD" id="cd16652">
    <property type="entry name" value="dRING_Rmd5p-like"/>
    <property type="match status" value="1"/>
</dbReference>
<evidence type="ECO:0000313" key="13">
    <source>
        <dbReference type="Proteomes" id="UP000027361"/>
    </source>
</evidence>
<name>A0A066V8S6_TILAU</name>
<dbReference type="InterPro" id="IPR037683">
    <property type="entry name" value="Rmd5_dRing"/>
</dbReference>
<dbReference type="InterPro" id="IPR006594">
    <property type="entry name" value="LisH"/>
</dbReference>
<evidence type="ECO:0000256" key="7">
    <source>
        <dbReference type="ARBA" id="ARBA00075398"/>
    </source>
</evidence>
<dbReference type="Gene3D" id="3.30.40.10">
    <property type="entry name" value="Zinc/RING finger domain, C3HC4 (zinc finger)"/>
    <property type="match status" value="1"/>
</dbReference>
<keyword evidence="3" id="KW-0479">Metal-binding</keyword>
<evidence type="ECO:0000256" key="9">
    <source>
        <dbReference type="PROSITE-ProRule" id="PRU01215"/>
    </source>
</evidence>
<keyword evidence="13" id="KW-1185">Reference proteome</keyword>
<dbReference type="GO" id="GO:0034657">
    <property type="term" value="C:GID complex"/>
    <property type="evidence" value="ECO:0007669"/>
    <property type="project" value="TreeGrafter"/>
</dbReference>
<dbReference type="FunCoup" id="A0A066V8S6">
    <property type="interactions" value="299"/>
</dbReference>
<dbReference type="SUPFAM" id="SSF57850">
    <property type="entry name" value="RING/U-box"/>
    <property type="match status" value="1"/>
</dbReference>
<dbReference type="GO" id="GO:0008270">
    <property type="term" value="F:zinc ion binding"/>
    <property type="evidence" value="ECO:0007669"/>
    <property type="project" value="UniProtKB-KW"/>
</dbReference>
<evidence type="ECO:0000256" key="5">
    <source>
        <dbReference type="ARBA" id="ARBA00022833"/>
    </source>
</evidence>
<comment type="similarity">
    <text evidence="6">Belongs to the RMD5/GID2 family.</text>
</comment>
<organism evidence="12 13">
    <name type="scientific">Tilletiaria anomala (strain ATCC 24038 / CBS 436.72 / UBC 951)</name>
    <dbReference type="NCBI Taxonomy" id="1037660"/>
    <lineage>
        <taxon>Eukaryota</taxon>
        <taxon>Fungi</taxon>
        <taxon>Dikarya</taxon>
        <taxon>Basidiomycota</taxon>
        <taxon>Ustilaginomycotina</taxon>
        <taxon>Exobasidiomycetes</taxon>
        <taxon>Georgefischeriales</taxon>
        <taxon>Tilletiariaceae</taxon>
        <taxon>Tilletiaria</taxon>
    </lineage>
</organism>
<evidence type="ECO:0000313" key="12">
    <source>
        <dbReference type="EMBL" id="KDN38152.1"/>
    </source>
</evidence>
<dbReference type="GO" id="GO:0043161">
    <property type="term" value="P:proteasome-mediated ubiquitin-dependent protein catabolic process"/>
    <property type="evidence" value="ECO:0007669"/>
    <property type="project" value="InterPro"/>
</dbReference>
<accession>A0A066V8S6</accession>
<sequence length="507" mass="56081">METIQKELDKLHKRLPGLVEPTTRKPPKDSSSNVFHALDRLIDRLEAAHQQLTPHHQQQHADGAAISSASPSSTAALSHVDLNVLLAELRSEVELTQHNVADRQREFYGALSKLGKALEKKFPTSASKMTDPALFSSLPAQHALESVVLEHFLRQGDWDLAKSFAEEAHMSIPSQAAANFEVLHSTIRAIMANELDPAIVWAERERTFLTERSSIFEYALHRSRFLHIALGVDTRELEGMMPVPASQQSAAMALEPSGINADPDGEMVDMMEESVYDLRTGATNAAAPASDWAHTNVDRALFYARRHFNSFSSQHLPEIQKLLTLLLFMPVIPIKVTRPTGSTDPEPSAPIALEDVLDFVPAPYRVFLDSDKMHAPFLAPLFKAEFCMQKGISKDPPLRVAVDLGAGGAFNKILKVRTVMKESGTDWSQADELPIEIPLPTQLRFHSIFCCPVSKEQGTDDNPPMMMACGHVVCKESLNRLSKGSGCVKCPYCPIESTVGQAMRLYF</sequence>